<dbReference type="STRING" id="888741.HMPREF9098_0440"/>
<evidence type="ECO:0000256" key="1">
    <source>
        <dbReference type="SAM" id="MobiDB-lite"/>
    </source>
</evidence>
<dbReference type="InterPro" id="IPR033186">
    <property type="entry name" value="HerA_C"/>
</dbReference>
<keyword evidence="4" id="KW-1185">Reference proteome</keyword>
<evidence type="ECO:0000313" key="4">
    <source>
        <dbReference type="Proteomes" id="UP000004088"/>
    </source>
</evidence>
<dbReference type="HOGENOM" id="CLU_028164_1_1_4"/>
<dbReference type="EMBL" id="AEWV01000006">
    <property type="protein sequence ID" value="EGC18291.1"/>
    <property type="molecule type" value="Genomic_DNA"/>
</dbReference>
<accession>F0EX60</accession>
<name>F0EX60_9NEIS</name>
<dbReference type="InterPro" id="IPR003593">
    <property type="entry name" value="AAA+_ATPase"/>
</dbReference>
<dbReference type="Pfam" id="PF05872">
    <property type="entry name" value="HerA_C"/>
    <property type="match status" value="1"/>
</dbReference>
<dbReference type="SMART" id="SM00382">
    <property type="entry name" value="AAA"/>
    <property type="match status" value="1"/>
</dbReference>
<evidence type="ECO:0000313" key="3">
    <source>
        <dbReference type="EMBL" id="EGC18291.1"/>
    </source>
</evidence>
<dbReference type="SUPFAM" id="SSF52540">
    <property type="entry name" value="P-loop containing nucleoside triphosphate hydrolases"/>
    <property type="match status" value="1"/>
</dbReference>
<dbReference type="Proteomes" id="UP000004088">
    <property type="component" value="Unassembled WGS sequence"/>
</dbReference>
<feature type="domain" description="AAA+ ATPase" evidence="2">
    <location>
        <begin position="55"/>
        <end position="361"/>
    </location>
</feature>
<dbReference type="PANTHER" id="PTHR30121">
    <property type="entry name" value="UNCHARACTERIZED PROTEIN YJGR-RELATED"/>
    <property type="match status" value="1"/>
</dbReference>
<feature type="region of interest" description="Disordered" evidence="1">
    <location>
        <begin position="458"/>
        <end position="489"/>
    </location>
</feature>
<dbReference type="PANTHER" id="PTHR30121:SF6">
    <property type="entry name" value="SLR6007 PROTEIN"/>
    <property type="match status" value="1"/>
</dbReference>
<dbReference type="Gene3D" id="3.40.50.300">
    <property type="entry name" value="P-loop containing nucleotide triphosphate hydrolases"/>
    <property type="match status" value="2"/>
</dbReference>
<feature type="compositionally biased region" description="Polar residues" evidence="1">
    <location>
        <begin position="1"/>
        <end position="12"/>
    </location>
</feature>
<protein>
    <recommendedName>
        <fullName evidence="2">AAA+ ATPase domain-containing protein</fullName>
    </recommendedName>
</protein>
<organism evidence="3 4">
    <name type="scientific">Kingella denitrificans ATCC 33394</name>
    <dbReference type="NCBI Taxonomy" id="888741"/>
    <lineage>
        <taxon>Bacteria</taxon>
        <taxon>Pseudomonadati</taxon>
        <taxon>Pseudomonadota</taxon>
        <taxon>Betaproteobacteria</taxon>
        <taxon>Neisseriales</taxon>
        <taxon>Neisseriaceae</taxon>
        <taxon>Kingella</taxon>
    </lineage>
</organism>
<comment type="caution">
    <text evidence="3">The sequence shown here is derived from an EMBL/GenBank/DDBJ whole genome shotgun (WGS) entry which is preliminary data.</text>
</comment>
<feature type="region of interest" description="Disordered" evidence="1">
    <location>
        <begin position="1"/>
        <end position="32"/>
    </location>
</feature>
<dbReference type="AlphaFoldDB" id="F0EX60"/>
<evidence type="ECO:0000259" key="2">
    <source>
        <dbReference type="SMART" id="SM00382"/>
    </source>
</evidence>
<sequence length="542" mass="59062">MNGTDNNDTVSPSAGCFGNVQKQPAPATESKQTMTQYLIAHDHQNRPIELIAKMANRHGLIAGATGTGKTVTLRKLAESFSQSGVPVFMADVKGDLSGICRAGQNSGKVAERMQQYGLTDDYLQGFPVRFWDVYGSTGIPVRVSISAMGSMLLARLMNLNDTQEGVLNLVFKVADDNGWHLIDLKDLRSLLQYVSDHAKEYRATYGNVSAASIGAIQRQLLQLESEGAAQFFGEPELDLLDWIQTENGQGVINILNAEKLMRSPRLYSAFMLWFLAELFENLPETGDPDKPKFVLFFDEAHLIFDNANKVLIEQVEQAVRLIRSKGVGVYFVTQNPTDLPDTVLGQLGNRVQHALRAFTPRDQKAVKAAADTFRSNPELNVAEAVGELAVGEALVSFLDAQGMPQIVQRAWIMPPQSQLAPLTESERSAAFQADSLYPHYRDAVDSFSAFEALQQQPAGNAEEVQAASDANGNAEAAKKQPAPAEEKPGLLEGFLGGLSGGRKKSGQGLGYDLADSVGSQINRQVTNAITRTIMGVIKKMWK</sequence>
<feature type="compositionally biased region" description="Low complexity" evidence="1">
    <location>
        <begin position="466"/>
        <end position="483"/>
    </location>
</feature>
<gene>
    <name evidence="3" type="ORF">HMPREF9098_0440</name>
</gene>
<reference evidence="3 4" key="1">
    <citation type="submission" date="2011-01" db="EMBL/GenBank/DDBJ databases">
        <authorList>
            <person name="Muzny D."/>
            <person name="Qin X."/>
            <person name="Deng J."/>
            <person name="Jiang H."/>
            <person name="Liu Y."/>
            <person name="Qu J."/>
            <person name="Song X.-Z."/>
            <person name="Zhang L."/>
            <person name="Thornton R."/>
            <person name="Coyle M."/>
            <person name="Francisco L."/>
            <person name="Jackson L."/>
            <person name="Javaid M."/>
            <person name="Korchina V."/>
            <person name="Kovar C."/>
            <person name="Mata R."/>
            <person name="Mathew T."/>
            <person name="Ngo R."/>
            <person name="Nguyen L."/>
            <person name="Nguyen N."/>
            <person name="Okwuonu G."/>
            <person name="Ongeri F."/>
            <person name="Pham C."/>
            <person name="Simmons D."/>
            <person name="Wilczek-Boney K."/>
            <person name="Hale W."/>
            <person name="Jakkamsetti A."/>
            <person name="Pham P."/>
            <person name="Ruth R."/>
            <person name="San Lucas F."/>
            <person name="Warren J."/>
            <person name="Zhang J."/>
            <person name="Zhao Z."/>
            <person name="Zhou C."/>
            <person name="Zhu D."/>
            <person name="Lee S."/>
            <person name="Bess C."/>
            <person name="Blankenburg K."/>
            <person name="Forbes L."/>
            <person name="Fu Q."/>
            <person name="Gubbala S."/>
            <person name="Hirani K."/>
            <person name="Jayaseelan J.C."/>
            <person name="Lara F."/>
            <person name="Munidasa M."/>
            <person name="Palculict T."/>
            <person name="Patil S."/>
            <person name="Pu L.-L."/>
            <person name="Saada N."/>
            <person name="Tang L."/>
            <person name="Weissenberger G."/>
            <person name="Zhu Y."/>
            <person name="Hemphill L."/>
            <person name="Shang Y."/>
            <person name="Youmans B."/>
            <person name="Ayvaz T."/>
            <person name="Ross M."/>
            <person name="Santibanez J."/>
            <person name="Aqrawi P."/>
            <person name="Gross S."/>
            <person name="Joshi V."/>
            <person name="Fowler G."/>
            <person name="Nazareth L."/>
            <person name="Reid J."/>
            <person name="Worley K."/>
            <person name="Petrosino J."/>
            <person name="Highlander S."/>
            <person name="Gibbs R."/>
        </authorList>
    </citation>
    <scope>NUCLEOTIDE SEQUENCE [LARGE SCALE GENOMIC DNA]</scope>
    <source>
        <strain evidence="3 4">ATCC 33394</strain>
    </source>
</reference>
<dbReference type="InterPro" id="IPR051162">
    <property type="entry name" value="T4SS_component"/>
</dbReference>
<proteinExistence type="predicted"/>
<dbReference type="InterPro" id="IPR027417">
    <property type="entry name" value="P-loop_NTPase"/>
</dbReference>